<dbReference type="Pfam" id="PF00515">
    <property type="entry name" value="TPR_1"/>
    <property type="match status" value="1"/>
</dbReference>
<dbReference type="Proteomes" id="UP000234145">
    <property type="component" value="Unassembled WGS sequence"/>
</dbReference>
<dbReference type="PROSITE" id="PS50293">
    <property type="entry name" value="TPR_REGION"/>
    <property type="match status" value="1"/>
</dbReference>
<dbReference type="InterPro" id="IPR019734">
    <property type="entry name" value="TPR_rpt"/>
</dbReference>
<keyword evidence="2 3" id="KW-0802">TPR repeat</keyword>
<dbReference type="EMBL" id="PFMS01000111">
    <property type="protein sequence ID" value="PIZ15005.1"/>
    <property type="molecule type" value="Genomic_DNA"/>
</dbReference>
<gene>
    <name evidence="4" type="ORF">COY51_06675</name>
</gene>
<dbReference type="PANTHER" id="PTHR44943:SF4">
    <property type="entry name" value="TPR REPEAT-CONTAINING PROTEIN MJ0798"/>
    <property type="match status" value="1"/>
</dbReference>
<dbReference type="PANTHER" id="PTHR44943">
    <property type="entry name" value="CELLULOSE SYNTHASE OPERON PROTEIN C"/>
    <property type="match status" value="1"/>
</dbReference>
<dbReference type="PROSITE" id="PS50005">
    <property type="entry name" value="TPR"/>
    <property type="match status" value="3"/>
</dbReference>
<evidence type="ECO:0000256" key="3">
    <source>
        <dbReference type="PROSITE-ProRule" id="PRU00339"/>
    </source>
</evidence>
<protein>
    <submittedName>
        <fullName evidence="4">Uncharacterized protein</fullName>
    </submittedName>
</protein>
<feature type="repeat" description="TPR" evidence="3">
    <location>
        <begin position="66"/>
        <end position="99"/>
    </location>
</feature>
<organism evidence="4 5">
    <name type="scientific">Candidatus Desantisbacteria bacterium CG_4_10_14_0_8_um_filter_39_17</name>
    <dbReference type="NCBI Taxonomy" id="1974542"/>
    <lineage>
        <taxon>Bacteria</taxon>
        <taxon>Candidatus Desantisiibacteriota</taxon>
    </lineage>
</organism>
<dbReference type="Pfam" id="PF13181">
    <property type="entry name" value="TPR_8"/>
    <property type="match status" value="2"/>
</dbReference>
<feature type="repeat" description="TPR" evidence="3">
    <location>
        <begin position="100"/>
        <end position="133"/>
    </location>
</feature>
<dbReference type="Gene3D" id="1.25.40.10">
    <property type="entry name" value="Tetratricopeptide repeat domain"/>
    <property type="match status" value="1"/>
</dbReference>
<dbReference type="SMART" id="SM00028">
    <property type="entry name" value="TPR"/>
    <property type="match status" value="4"/>
</dbReference>
<dbReference type="InterPro" id="IPR011990">
    <property type="entry name" value="TPR-like_helical_dom_sf"/>
</dbReference>
<sequence>MEKKRKILIAISVICSSCIAAYLIYNLAGGGPRAYLRKADALLKEKRYEEAINFYNLALEKKPKFPEALIGIGSAIDAIGRPMEAINYFDEAIEINPGLAKAWNYKGSALYSLGKLNESLQCYEEALRIDPKYGSPWANKASILRVLKKYDEAKICLDNYIRLKANRLKFEITVLSIEETIKRISPLIERVTGLHYKKEVKVKFIAPHEMEELAKRDLLRQSLSELYSAVIFTRYDVTDKILYIVPDNFQMDIVLLKIGKSRIKPLLDLLVGHELVHALQDQHFNIGTKMLTIKDVEEKQIFDCIMEGHAVSTIEQVSEKMGLSKDIARLSARVSAGDFRENSPFDRMATQYVTSLFNQTYLKGAAFVRFIHAKEGNQGIARLFNNLPKKLSIVVRPQTYYEKLPKEIDYSKVFGVIENVIPDTGWQKHGMPLQEISLRSGLSAWVSSKKLEEALAGFEEGFLLTFMKGGESLISAAIIRFGSNKETDNFFEVNNGSVKSQWNMIKRSPGMSITILQNKKFSILLARKAIIKEAEIMRSSGQKMHTLNIIAAFENFIIDISFINCKIDEAGTHEVGAKKVISRILEKLNQELKEKKGIRS</sequence>
<proteinExistence type="predicted"/>
<feature type="repeat" description="TPR" evidence="3">
    <location>
        <begin position="32"/>
        <end position="65"/>
    </location>
</feature>
<dbReference type="AlphaFoldDB" id="A0A2H9P9L9"/>
<keyword evidence="1" id="KW-0677">Repeat</keyword>
<accession>A0A2H9P9L9</accession>
<evidence type="ECO:0000256" key="1">
    <source>
        <dbReference type="ARBA" id="ARBA00022737"/>
    </source>
</evidence>
<comment type="caution">
    <text evidence="4">The sequence shown here is derived from an EMBL/GenBank/DDBJ whole genome shotgun (WGS) entry which is preliminary data.</text>
</comment>
<evidence type="ECO:0000256" key="2">
    <source>
        <dbReference type="ARBA" id="ARBA00022803"/>
    </source>
</evidence>
<dbReference type="SUPFAM" id="SSF48452">
    <property type="entry name" value="TPR-like"/>
    <property type="match status" value="1"/>
</dbReference>
<name>A0A2H9P9L9_9BACT</name>
<reference evidence="5" key="1">
    <citation type="submission" date="2017-09" db="EMBL/GenBank/DDBJ databases">
        <title>Depth-based differentiation of microbial function through sediment-hosted aquifers and enrichment of novel symbionts in the deep terrestrial subsurface.</title>
        <authorList>
            <person name="Probst A.J."/>
            <person name="Ladd B."/>
            <person name="Jarett J.K."/>
            <person name="Geller-Mcgrath D.E."/>
            <person name="Sieber C.M.K."/>
            <person name="Emerson J.B."/>
            <person name="Anantharaman K."/>
            <person name="Thomas B.C."/>
            <person name="Malmstrom R."/>
            <person name="Stieglmeier M."/>
            <person name="Klingl A."/>
            <person name="Woyke T."/>
            <person name="Ryan C.M."/>
            <person name="Banfield J.F."/>
        </authorList>
    </citation>
    <scope>NUCLEOTIDE SEQUENCE [LARGE SCALE GENOMIC DNA]</scope>
</reference>
<evidence type="ECO:0000313" key="5">
    <source>
        <dbReference type="Proteomes" id="UP000234145"/>
    </source>
</evidence>
<evidence type="ECO:0000313" key="4">
    <source>
        <dbReference type="EMBL" id="PIZ15005.1"/>
    </source>
</evidence>
<dbReference type="InterPro" id="IPR051685">
    <property type="entry name" value="Ycf3/AcsC/BcsC/TPR_MFPF"/>
</dbReference>